<dbReference type="InterPro" id="IPR045372">
    <property type="entry name" value="YidB"/>
</dbReference>
<evidence type="ECO:0000256" key="1">
    <source>
        <dbReference type="SAM" id="MobiDB-lite"/>
    </source>
</evidence>
<evidence type="ECO:0000313" key="2">
    <source>
        <dbReference type="EMBL" id="MFC5722604.1"/>
    </source>
</evidence>
<gene>
    <name evidence="2" type="ORF">ACFP1Z_20760</name>
</gene>
<evidence type="ECO:0000313" key="3">
    <source>
        <dbReference type="Proteomes" id="UP001596083"/>
    </source>
</evidence>
<name>A0ABW0Z6E5_9ACTN</name>
<dbReference type="RefSeq" id="WP_390318172.1">
    <property type="nucleotide sequence ID" value="NZ_JBHSPB010000012.1"/>
</dbReference>
<dbReference type="Pfam" id="PF20159">
    <property type="entry name" value="YidB"/>
    <property type="match status" value="1"/>
</dbReference>
<feature type="region of interest" description="Disordered" evidence="1">
    <location>
        <begin position="115"/>
        <end position="134"/>
    </location>
</feature>
<sequence>MAGTDDLGSLFGRLLGAGEGGAGGLLAALLSTLGDAGQGGGNPLLALIDSLGEGGLGEQTRSWVATGDNQPVTGAQIAQALPYQELDLVARKAGVSPEEAADQLAVAIPQAVDRLTPDGRMPQGSLEDLIQQRL</sequence>
<keyword evidence="3" id="KW-1185">Reference proteome</keyword>
<dbReference type="SUPFAM" id="SSF140804">
    <property type="entry name" value="YidB-like"/>
    <property type="match status" value="1"/>
</dbReference>
<dbReference type="Proteomes" id="UP001596083">
    <property type="component" value="Unassembled WGS sequence"/>
</dbReference>
<dbReference type="EMBL" id="JBHSPB010000012">
    <property type="protein sequence ID" value="MFC5722604.1"/>
    <property type="molecule type" value="Genomic_DNA"/>
</dbReference>
<proteinExistence type="predicted"/>
<reference evidence="3" key="1">
    <citation type="journal article" date="2019" name="Int. J. Syst. Evol. Microbiol.">
        <title>The Global Catalogue of Microorganisms (GCM) 10K type strain sequencing project: providing services to taxonomists for standard genome sequencing and annotation.</title>
        <authorList>
            <consortium name="The Broad Institute Genomics Platform"/>
            <consortium name="The Broad Institute Genome Sequencing Center for Infectious Disease"/>
            <person name="Wu L."/>
            <person name="Ma J."/>
        </authorList>
    </citation>
    <scope>NUCLEOTIDE SEQUENCE [LARGE SCALE GENOMIC DNA]</scope>
    <source>
        <strain evidence="3">CGMCC 4.7304</strain>
    </source>
</reference>
<organism evidence="2 3">
    <name type="scientific">Streptomyces gamaensis</name>
    <dbReference type="NCBI Taxonomy" id="1763542"/>
    <lineage>
        <taxon>Bacteria</taxon>
        <taxon>Bacillati</taxon>
        <taxon>Actinomycetota</taxon>
        <taxon>Actinomycetes</taxon>
        <taxon>Kitasatosporales</taxon>
        <taxon>Streptomycetaceae</taxon>
        <taxon>Streptomyces</taxon>
    </lineage>
</organism>
<protein>
    <submittedName>
        <fullName evidence="2">YidB family protein</fullName>
    </submittedName>
</protein>
<accession>A0ABW0Z6E5</accession>
<comment type="caution">
    <text evidence="2">The sequence shown here is derived from an EMBL/GenBank/DDBJ whole genome shotgun (WGS) entry which is preliminary data.</text>
</comment>
<dbReference type="InterPro" id="IPR027405">
    <property type="entry name" value="YidB-like"/>
</dbReference>
<dbReference type="Gene3D" id="1.10.10.690">
    <property type="entry name" value="YidB-like"/>
    <property type="match status" value="1"/>
</dbReference>